<gene>
    <name evidence="3" type="ORF">MNBD_GAMMA22-1039</name>
</gene>
<dbReference type="AlphaFoldDB" id="A0A3B0ZY34"/>
<dbReference type="Pfam" id="PF13505">
    <property type="entry name" value="OMP_b-brl"/>
    <property type="match status" value="1"/>
</dbReference>
<name>A0A3B0ZY34_9ZZZZ</name>
<dbReference type="InterPro" id="IPR003646">
    <property type="entry name" value="SH3-like_bac-type"/>
</dbReference>
<dbReference type="PROSITE" id="PS51781">
    <property type="entry name" value="SH3B"/>
    <property type="match status" value="1"/>
</dbReference>
<evidence type="ECO:0000259" key="2">
    <source>
        <dbReference type="PROSITE" id="PS51781"/>
    </source>
</evidence>
<dbReference type="InterPro" id="IPR011250">
    <property type="entry name" value="OMP/PagP_B-barrel"/>
</dbReference>
<dbReference type="EMBL" id="UOFS01000029">
    <property type="protein sequence ID" value="VAW96681.1"/>
    <property type="molecule type" value="Genomic_DNA"/>
</dbReference>
<dbReference type="Gene3D" id="2.30.30.40">
    <property type="entry name" value="SH3 Domains"/>
    <property type="match status" value="1"/>
</dbReference>
<accession>A0A3B0ZY34</accession>
<dbReference type="InterPro" id="IPR027385">
    <property type="entry name" value="Beta-barrel_OMP"/>
</dbReference>
<organism evidence="3">
    <name type="scientific">hydrothermal vent metagenome</name>
    <dbReference type="NCBI Taxonomy" id="652676"/>
    <lineage>
        <taxon>unclassified sequences</taxon>
        <taxon>metagenomes</taxon>
        <taxon>ecological metagenomes</taxon>
    </lineage>
</organism>
<keyword evidence="1" id="KW-0732">Signal</keyword>
<sequence>MKLKTNLILIIVSLCFLFEAGVVNAKEKTKKYKKNLTIRVLDPFLELHTGPGANFPIYDIIERGEAIVIIRRKTDWYQVRGSLNRVGWANREQMGKTLASAGIKKGTRELIIEDYLRDKFRFDATLGSFDGQSSANIRLGYRTNENIMLEFGVTHIAGIYTNSPLYQANILLELYTDLDYRPFAFMGYSKFLNVPNSNTNLSATDLDLLNAGFGLNYYLTEHFIIRLEFGDYVVFKGDNRNDEFLNASLGFSIFF</sequence>
<evidence type="ECO:0000313" key="3">
    <source>
        <dbReference type="EMBL" id="VAW96681.1"/>
    </source>
</evidence>
<protein>
    <recommendedName>
        <fullName evidence="2">SH3b domain-containing protein</fullName>
    </recommendedName>
</protein>
<reference evidence="3" key="1">
    <citation type="submission" date="2018-06" db="EMBL/GenBank/DDBJ databases">
        <authorList>
            <person name="Zhirakovskaya E."/>
        </authorList>
    </citation>
    <scope>NUCLEOTIDE SEQUENCE</scope>
</reference>
<proteinExistence type="predicted"/>
<feature type="domain" description="SH3b" evidence="2">
    <location>
        <begin position="33"/>
        <end position="98"/>
    </location>
</feature>
<evidence type="ECO:0000256" key="1">
    <source>
        <dbReference type="ARBA" id="ARBA00022729"/>
    </source>
</evidence>
<dbReference type="SUPFAM" id="SSF56925">
    <property type="entry name" value="OMPA-like"/>
    <property type="match status" value="1"/>
</dbReference>
<dbReference type="Gene3D" id="2.40.160.20">
    <property type="match status" value="1"/>
</dbReference>